<feature type="compositionally biased region" description="Low complexity" evidence="2">
    <location>
        <begin position="107"/>
        <end position="122"/>
    </location>
</feature>
<feature type="domain" description="Histidine kinase/HSP90-like ATPase" evidence="3">
    <location>
        <begin position="13"/>
        <end position="105"/>
    </location>
</feature>
<protein>
    <submittedName>
        <fullName evidence="4">ATP-binding protein</fullName>
    </submittedName>
</protein>
<proteinExistence type="predicted"/>
<evidence type="ECO:0000313" key="4">
    <source>
        <dbReference type="EMBL" id="EYR62879.1"/>
    </source>
</evidence>
<dbReference type="SUPFAM" id="SSF55874">
    <property type="entry name" value="ATPase domain of HSP90 chaperone/DNA topoisomerase II/histidine kinase"/>
    <property type="match status" value="1"/>
</dbReference>
<dbReference type="Gene3D" id="3.30.565.10">
    <property type="entry name" value="Histidine kinase-like ATPase, C-terminal domain"/>
    <property type="match status" value="1"/>
</dbReference>
<evidence type="ECO:0000256" key="2">
    <source>
        <dbReference type="SAM" id="MobiDB-lite"/>
    </source>
</evidence>
<gene>
    <name evidence="4" type="ORF">N866_04575</name>
</gene>
<keyword evidence="1" id="KW-0418">Kinase</keyword>
<evidence type="ECO:0000313" key="5">
    <source>
        <dbReference type="Proteomes" id="UP000019753"/>
    </source>
</evidence>
<dbReference type="GO" id="GO:0005524">
    <property type="term" value="F:ATP binding"/>
    <property type="evidence" value="ECO:0007669"/>
    <property type="project" value="UniProtKB-KW"/>
</dbReference>
<reference evidence="4 5" key="1">
    <citation type="submission" date="2014-01" db="EMBL/GenBank/DDBJ databases">
        <title>Actinotalea ferrariae CF5-4.</title>
        <authorList>
            <person name="Chen F."/>
            <person name="Li Y."/>
            <person name="Wang G."/>
        </authorList>
    </citation>
    <scope>NUCLEOTIDE SEQUENCE [LARGE SCALE GENOMIC DNA]</scope>
    <source>
        <strain evidence="4 5">CF5-4</strain>
    </source>
</reference>
<keyword evidence="4" id="KW-0067">ATP-binding</keyword>
<dbReference type="AlphaFoldDB" id="A0A021VNY7"/>
<accession>A0A021VNY7</accession>
<dbReference type="EMBL" id="AXCW01000155">
    <property type="protein sequence ID" value="EYR62879.1"/>
    <property type="molecule type" value="Genomic_DNA"/>
</dbReference>
<dbReference type="PANTHER" id="PTHR35526">
    <property type="entry name" value="ANTI-SIGMA-F FACTOR RSBW-RELATED"/>
    <property type="match status" value="1"/>
</dbReference>
<feature type="region of interest" description="Disordered" evidence="2">
    <location>
        <begin position="107"/>
        <end position="128"/>
    </location>
</feature>
<dbReference type="PANTHER" id="PTHR35526:SF3">
    <property type="entry name" value="ANTI-SIGMA-F FACTOR RSBW"/>
    <property type="match status" value="1"/>
</dbReference>
<organism evidence="4 5">
    <name type="scientific">Actinotalea ferrariae CF5-4</name>
    <dbReference type="NCBI Taxonomy" id="948458"/>
    <lineage>
        <taxon>Bacteria</taxon>
        <taxon>Bacillati</taxon>
        <taxon>Actinomycetota</taxon>
        <taxon>Actinomycetes</taxon>
        <taxon>Micrococcales</taxon>
        <taxon>Cellulomonadaceae</taxon>
        <taxon>Actinotalea</taxon>
    </lineage>
</organism>
<dbReference type="Proteomes" id="UP000019753">
    <property type="component" value="Unassembled WGS sequence"/>
</dbReference>
<keyword evidence="1" id="KW-0808">Transferase</keyword>
<sequence length="128" mass="12739">MEQAGEAGLTDQDAAAVLELLASELITNAVRHGEGTVDVTLVRGGATLRIAVTDGGRGLPAPGAPGEGSVTGRGLLLVAALSDTWGVEHPSGGGTCVWFTVPTTTAPAPAAPTAADVRAPRTLPHRVA</sequence>
<dbReference type="InterPro" id="IPR003594">
    <property type="entry name" value="HATPase_dom"/>
</dbReference>
<evidence type="ECO:0000259" key="3">
    <source>
        <dbReference type="SMART" id="SM00387"/>
    </source>
</evidence>
<evidence type="ECO:0000256" key="1">
    <source>
        <dbReference type="ARBA" id="ARBA00022527"/>
    </source>
</evidence>
<keyword evidence="4" id="KW-0547">Nucleotide-binding</keyword>
<name>A0A021VNY7_9CELL</name>
<dbReference type="CDD" id="cd16936">
    <property type="entry name" value="HATPase_RsbW-like"/>
    <property type="match status" value="1"/>
</dbReference>
<dbReference type="SMART" id="SM00387">
    <property type="entry name" value="HATPase_c"/>
    <property type="match status" value="1"/>
</dbReference>
<keyword evidence="5" id="KW-1185">Reference proteome</keyword>
<keyword evidence="1" id="KW-0723">Serine/threonine-protein kinase</keyword>
<dbReference type="Pfam" id="PF13581">
    <property type="entry name" value="HATPase_c_2"/>
    <property type="match status" value="1"/>
</dbReference>
<dbReference type="InterPro" id="IPR036890">
    <property type="entry name" value="HATPase_C_sf"/>
</dbReference>
<dbReference type="InterPro" id="IPR050267">
    <property type="entry name" value="Anti-sigma-factor_SerPK"/>
</dbReference>
<dbReference type="GO" id="GO:0004674">
    <property type="term" value="F:protein serine/threonine kinase activity"/>
    <property type="evidence" value="ECO:0007669"/>
    <property type="project" value="UniProtKB-KW"/>
</dbReference>
<comment type="caution">
    <text evidence="4">The sequence shown here is derived from an EMBL/GenBank/DDBJ whole genome shotgun (WGS) entry which is preliminary data.</text>
</comment>